<protein>
    <submittedName>
        <fullName evidence="1">Uncharacterized protein</fullName>
    </submittedName>
</protein>
<proteinExistence type="predicted"/>
<evidence type="ECO:0000313" key="1">
    <source>
        <dbReference type="EnsemblPlants" id="AVESA.00010b.r2.5CG0902830.1.CDS"/>
    </source>
</evidence>
<reference evidence="1" key="1">
    <citation type="submission" date="2021-05" db="EMBL/GenBank/DDBJ databases">
        <authorList>
            <person name="Scholz U."/>
            <person name="Mascher M."/>
            <person name="Fiebig A."/>
        </authorList>
    </citation>
    <scope>NUCLEOTIDE SEQUENCE [LARGE SCALE GENOMIC DNA]</scope>
</reference>
<dbReference type="EnsemblPlants" id="AVESA.00010b.r2.5CG0902830.1">
    <property type="protein sequence ID" value="AVESA.00010b.r2.5CG0902830.1.CDS"/>
    <property type="gene ID" value="AVESA.00010b.r2.5CG0902830"/>
</dbReference>
<name>A0ACD5Y7I2_AVESA</name>
<reference evidence="1" key="2">
    <citation type="submission" date="2025-09" db="UniProtKB">
        <authorList>
            <consortium name="EnsemblPlants"/>
        </authorList>
    </citation>
    <scope>IDENTIFICATION</scope>
</reference>
<accession>A0ACD5Y7I2</accession>
<organism evidence="1 2">
    <name type="scientific">Avena sativa</name>
    <name type="common">Oat</name>
    <dbReference type="NCBI Taxonomy" id="4498"/>
    <lineage>
        <taxon>Eukaryota</taxon>
        <taxon>Viridiplantae</taxon>
        <taxon>Streptophyta</taxon>
        <taxon>Embryophyta</taxon>
        <taxon>Tracheophyta</taxon>
        <taxon>Spermatophyta</taxon>
        <taxon>Magnoliopsida</taxon>
        <taxon>Liliopsida</taxon>
        <taxon>Poales</taxon>
        <taxon>Poaceae</taxon>
        <taxon>BOP clade</taxon>
        <taxon>Pooideae</taxon>
        <taxon>Poodae</taxon>
        <taxon>Poeae</taxon>
        <taxon>Poeae Chloroplast Group 1 (Aveneae type)</taxon>
        <taxon>Aveninae</taxon>
        <taxon>Avena</taxon>
    </lineage>
</organism>
<sequence length="658" mass="72352">MGREGAPCRTRAIFCFLLLFCAGGKCLASEFEVIQEASLSVDASPILARKIPDTLFGMFFEEINHAGAGGIWAELVSNRGFEAGGPHTPSNIDPWSIIGDDSSIFVGTERISCFSRNMVALRMEILCDSCPVGGVGIYNPGFWGMNIEDGKTYNLVMHVKSPKTTELTVSLTSSDGLHILASAVVRVSDTSNWIKLDQTLVSRGTDRTSRLQITANKKGVVWLDQVSLMPSDTYKGHGFRTELISMLLDLKPRFLRFPGGCFVEGSWLRNAFRWRDSIGPWEERPGHYGDVWNYWTDDGLGYYEFLQLSEDLGAAPVWVFNNGISHHDEVDTAAIAPFVKDILDSLEFARGSTESKWGSVRAAMGHPEPFPVKHVAIGNEDCGKKNYRGNYLKFYNAIREAYPDIQMISNCDGSSTPLDHPADLYDFHIYTDSKALFSMRNTFDKTSRNGPKAFVSEYAVTGNDAGRGSLLASLAEAAFLIGLEKNSDVVQMASYAPLFVNDNDQTWNPDAIVFNSWQQYGTPSYWMQKLFRESSGAMIHAVTVNSSYSGLLAASAITWHDNENSFLRVKIVNFGPDAVSLTISTTGIESSVNALGSTATVLTSGEVMDENSFTNPNKIVPVTVELRNAADVMQVTLPPHSFSAFDLALLQSALVTDM</sequence>
<dbReference type="Proteomes" id="UP001732700">
    <property type="component" value="Chromosome 5C"/>
</dbReference>
<evidence type="ECO:0000313" key="2">
    <source>
        <dbReference type="Proteomes" id="UP001732700"/>
    </source>
</evidence>
<keyword evidence="2" id="KW-1185">Reference proteome</keyword>